<name>A0A368RSI6_SETIT</name>
<evidence type="ECO:0008006" key="3">
    <source>
        <dbReference type="Google" id="ProtNLM"/>
    </source>
</evidence>
<dbReference type="AlphaFoldDB" id="A0A368RSI6"/>
<protein>
    <recommendedName>
        <fullName evidence="3">Bifunctional inhibitor/plant lipid transfer protein/seed storage helical domain-containing protein</fullName>
    </recommendedName>
</protein>
<dbReference type="OrthoDB" id="10523067at2759"/>
<reference evidence="2" key="1">
    <citation type="journal article" date="2012" name="Nat. Biotechnol.">
        <title>Reference genome sequence of the model plant Setaria.</title>
        <authorList>
            <person name="Bennetzen J.L."/>
            <person name="Schmutz J."/>
            <person name="Wang H."/>
            <person name="Percifield R."/>
            <person name="Hawkins J."/>
            <person name="Pontaroli A.C."/>
            <person name="Estep M."/>
            <person name="Feng L."/>
            <person name="Vaughn J.N."/>
            <person name="Grimwood J."/>
            <person name="Jenkins J."/>
            <person name="Barry K."/>
            <person name="Lindquist E."/>
            <person name="Hellsten U."/>
            <person name="Deshpande S."/>
            <person name="Wang X."/>
            <person name="Wu X."/>
            <person name="Mitros T."/>
            <person name="Triplett J."/>
            <person name="Yang X."/>
            <person name="Ye C.Y."/>
            <person name="Mauro-Herrera M."/>
            <person name="Wang L."/>
            <person name="Li P."/>
            <person name="Sharma M."/>
            <person name="Sharma R."/>
            <person name="Ronald P.C."/>
            <person name="Panaud O."/>
            <person name="Kellogg E.A."/>
            <person name="Brutnell T.P."/>
            <person name="Doust A.N."/>
            <person name="Tuskan G.A."/>
            <person name="Rokhsar D."/>
            <person name="Devos K.M."/>
        </authorList>
    </citation>
    <scope>NUCLEOTIDE SEQUENCE [LARGE SCALE GENOMIC DNA]</scope>
    <source>
        <strain evidence="2">Yugu1</strain>
    </source>
</reference>
<evidence type="ECO:0000313" key="2">
    <source>
        <dbReference type="EMBL" id="RCV33098.1"/>
    </source>
</evidence>
<feature type="chain" id="PRO_5017051922" description="Bifunctional inhibitor/plant lipid transfer protein/seed storage helical domain-containing protein" evidence="1">
    <location>
        <begin position="19"/>
        <end position="178"/>
    </location>
</feature>
<organism evidence="2">
    <name type="scientific">Setaria italica</name>
    <name type="common">Foxtail millet</name>
    <name type="synonym">Panicum italicum</name>
    <dbReference type="NCBI Taxonomy" id="4555"/>
    <lineage>
        <taxon>Eukaryota</taxon>
        <taxon>Viridiplantae</taxon>
        <taxon>Streptophyta</taxon>
        <taxon>Embryophyta</taxon>
        <taxon>Tracheophyta</taxon>
        <taxon>Spermatophyta</taxon>
        <taxon>Magnoliopsida</taxon>
        <taxon>Liliopsida</taxon>
        <taxon>Poales</taxon>
        <taxon>Poaceae</taxon>
        <taxon>PACMAD clade</taxon>
        <taxon>Panicoideae</taxon>
        <taxon>Panicodae</taxon>
        <taxon>Paniceae</taxon>
        <taxon>Cenchrinae</taxon>
        <taxon>Setaria</taxon>
    </lineage>
</organism>
<reference evidence="2" key="2">
    <citation type="submission" date="2015-07" db="EMBL/GenBank/DDBJ databases">
        <authorList>
            <person name="Noorani M."/>
        </authorList>
    </citation>
    <scope>NUCLEOTIDE SEQUENCE</scope>
    <source>
        <strain evidence="2">Yugu1</strain>
    </source>
</reference>
<dbReference type="EMBL" id="CM003534">
    <property type="protein sequence ID" value="RCV33098.1"/>
    <property type="molecule type" value="Genomic_DNA"/>
</dbReference>
<proteinExistence type="predicted"/>
<gene>
    <name evidence="2" type="ORF">SETIT_7G055500v2</name>
</gene>
<evidence type="ECO:0000256" key="1">
    <source>
        <dbReference type="SAM" id="SignalP"/>
    </source>
</evidence>
<feature type="signal peptide" evidence="1">
    <location>
        <begin position="1"/>
        <end position="18"/>
    </location>
</feature>
<sequence length="178" mass="19487">MASMRLFLLLATLTVAVAASSLVTTQAYPMPEEPKKEEPSHHPTNPSCDDCNALKERLVPARNKCCSEVSKHLKCLCPTMNTLIDAGIPLKEVCYDDMECKPTYKGPNNPLPGPLSKAVDTEKPCSVPANLCDDLKRIMSEQKQNGCTLNKAGDHSSQGSCFTKILSEIKLTEKLNHQ</sequence>
<keyword evidence="1" id="KW-0732">Signal</keyword>
<accession>A0A368RSI6</accession>